<keyword evidence="1" id="KW-0732">Signal</keyword>
<evidence type="ECO:0008006" key="4">
    <source>
        <dbReference type="Google" id="ProtNLM"/>
    </source>
</evidence>
<accession>A0AAW0Z409</accession>
<evidence type="ECO:0000313" key="3">
    <source>
        <dbReference type="Proteomes" id="UP001388673"/>
    </source>
</evidence>
<dbReference type="PANTHER" id="PTHR31836:SF28">
    <property type="entry name" value="SRCR DOMAIN-CONTAINING PROTEIN-RELATED"/>
    <property type="match status" value="1"/>
</dbReference>
<dbReference type="InterPro" id="IPR036908">
    <property type="entry name" value="RlpA-like_sf"/>
</dbReference>
<dbReference type="Gene3D" id="2.40.40.10">
    <property type="entry name" value="RlpA-like domain"/>
    <property type="match status" value="1"/>
</dbReference>
<organism evidence="2 3">
    <name type="scientific">Kwoniella newhampshirensis</name>
    <dbReference type="NCBI Taxonomy" id="1651941"/>
    <lineage>
        <taxon>Eukaryota</taxon>
        <taxon>Fungi</taxon>
        <taxon>Dikarya</taxon>
        <taxon>Basidiomycota</taxon>
        <taxon>Agaricomycotina</taxon>
        <taxon>Tremellomycetes</taxon>
        <taxon>Tremellales</taxon>
        <taxon>Cryptococcaceae</taxon>
        <taxon>Kwoniella</taxon>
    </lineage>
</organism>
<evidence type="ECO:0000256" key="1">
    <source>
        <dbReference type="ARBA" id="ARBA00022729"/>
    </source>
</evidence>
<gene>
    <name evidence="2" type="ORF">IAR55_000834</name>
</gene>
<dbReference type="InterPro" id="IPR051477">
    <property type="entry name" value="Expansin_CellWall"/>
</dbReference>
<name>A0AAW0Z409_9TREE</name>
<dbReference type="PANTHER" id="PTHR31836">
    <property type="match status" value="1"/>
</dbReference>
<dbReference type="CDD" id="cd22191">
    <property type="entry name" value="DPBB_RlpA_EXP_N-like"/>
    <property type="match status" value="1"/>
</dbReference>
<protein>
    <recommendedName>
        <fullName evidence="4">Barwin domain-containing protein</fullName>
    </recommendedName>
</protein>
<dbReference type="GeneID" id="92178093"/>
<keyword evidence="3" id="KW-1185">Reference proteome</keyword>
<sequence length="137" mass="14278">MIPVLSIFLSPNQTRTKLTYLSLSFLSPPRDATFYGGGGTGACGSPNDDSLSTVALFGVPDGSPKGAYNDGVNCGKTITIKRIDTGVVATANITNACPSCGNSNNIDLSDSLFKEKLGGTAELGIMKVEWSCEDCVF</sequence>
<dbReference type="EMBL" id="JBCAWK010000002">
    <property type="protein sequence ID" value="KAK8865689.1"/>
    <property type="molecule type" value="Genomic_DNA"/>
</dbReference>
<dbReference type="KEGG" id="kne:92178093"/>
<dbReference type="RefSeq" id="XP_066805168.1">
    <property type="nucleotide sequence ID" value="XM_066943967.1"/>
</dbReference>
<dbReference type="Proteomes" id="UP001388673">
    <property type="component" value="Unassembled WGS sequence"/>
</dbReference>
<proteinExistence type="predicted"/>
<comment type="caution">
    <text evidence="2">The sequence shown here is derived from an EMBL/GenBank/DDBJ whole genome shotgun (WGS) entry which is preliminary data.</text>
</comment>
<evidence type="ECO:0000313" key="2">
    <source>
        <dbReference type="EMBL" id="KAK8865689.1"/>
    </source>
</evidence>
<dbReference type="AlphaFoldDB" id="A0AAW0Z409"/>
<reference evidence="2 3" key="1">
    <citation type="journal article" date="2024" name="bioRxiv">
        <title>Comparative genomics of Cryptococcus and Kwoniella reveals pathogenesis evolution and contrasting karyotype dynamics via intercentromeric recombination or chromosome fusion.</title>
        <authorList>
            <person name="Coelho M.A."/>
            <person name="David-Palma M."/>
            <person name="Shea T."/>
            <person name="Bowers K."/>
            <person name="McGinley-Smith S."/>
            <person name="Mohammad A.W."/>
            <person name="Gnirke A."/>
            <person name="Yurkov A.M."/>
            <person name="Nowrousian M."/>
            <person name="Sun S."/>
            <person name="Cuomo C.A."/>
            <person name="Heitman J."/>
        </authorList>
    </citation>
    <scope>NUCLEOTIDE SEQUENCE [LARGE SCALE GENOMIC DNA]</scope>
    <source>
        <strain evidence="2 3">CBS 13917</strain>
    </source>
</reference>
<dbReference type="SUPFAM" id="SSF50685">
    <property type="entry name" value="Barwin-like endoglucanases"/>
    <property type="match status" value="1"/>
</dbReference>